<dbReference type="Proteomes" id="UP000284706">
    <property type="component" value="Unassembled WGS sequence"/>
</dbReference>
<organism evidence="1 2">
    <name type="scientific">Gymnopilus dilepis</name>
    <dbReference type="NCBI Taxonomy" id="231916"/>
    <lineage>
        <taxon>Eukaryota</taxon>
        <taxon>Fungi</taxon>
        <taxon>Dikarya</taxon>
        <taxon>Basidiomycota</taxon>
        <taxon>Agaricomycotina</taxon>
        <taxon>Agaricomycetes</taxon>
        <taxon>Agaricomycetidae</taxon>
        <taxon>Agaricales</taxon>
        <taxon>Agaricineae</taxon>
        <taxon>Hymenogastraceae</taxon>
        <taxon>Gymnopilus</taxon>
    </lineage>
</organism>
<name>A0A409WQC6_9AGAR</name>
<gene>
    <name evidence="1" type="ORF">CVT26_007403</name>
</gene>
<dbReference type="STRING" id="231916.A0A409WQC6"/>
<keyword evidence="2" id="KW-1185">Reference proteome</keyword>
<dbReference type="AlphaFoldDB" id="A0A409WQC6"/>
<evidence type="ECO:0000313" key="1">
    <source>
        <dbReference type="EMBL" id="PPQ80703.1"/>
    </source>
</evidence>
<reference evidence="1 2" key="1">
    <citation type="journal article" date="2018" name="Evol. Lett.">
        <title>Horizontal gene cluster transfer increased hallucinogenic mushroom diversity.</title>
        <authorList>
            <person name="Reynolds H.T."/>
            <person name="Vijayakumar V."/>
            <person name="Gluck-Thaler E."/>
            <person name="Korotkin H.B."/>
            <person name="Matheny P.B."/>
            <person name="Slot J.C."/>
        </authorList>
    </citation>
    <scope>NUCLEOTIDE SEQUENCE [LARGE SCALE GENOMIC DNA]</scope>
    <source>
        <strain evidence="1 2">SRW20</strain>
    </source>
</reference>
<dbReference type="OrthoDB" id="21502at2759"/>
<comment type="caution">
    <text evidence="1">The sequence shown here is derived from an EMBL/GenBank/DDBJ whole genome shotgun (WGS) entry which is preliminary data.</text>
</comment>
<dbReference type="EMBL" id="NHYE01004931">
    <property type="protein sequence ID" value="PPQ80703.1"/>
    <property type="molecule type" value="Genomic_DNA"/>
</dbReference>
<dbReference type="Gene3D" id="3.30.559.10">
    <property type="entry name" value="Chloramphenicol acetyltransferase-like domain"/>
    <property type="match status" value="1"/>
</dbReference>
<dbReference type="InterPro" id="IPR023213">
    <property type="entry name" value="CAT-like_dom_sf"/>
</dbReference>
<dbReference type="InParanoid" id="A0A409WQC6"/>
<evidence type="ECO:0008006" key="3">
    <source>
        <dbReference type="Google" id="ProtNLM"/>
    </source>
</evidence>
<protein>
    <recommendedName>
        <fullName evidence="3">Condensation domain-containing protein</fullName>
    </recommendedName>
</protein>
<proteinExistence type="predicted"/>
<sequence length="338" mass="37219">MPDSEPKGEMQFAYYPLSDFDLMLRGTGITLGWLVEGIIDKAQLEVVLQNLVSKWPLLGGRLESVMGEQGMQFRVKVPLPGSEAEGEDGYAPFVLTSRDSEEPITRFIDVPLPSISDSLPLSLFKDTSAPSDPRAWESEQQQGDVPLTHWHLTFFRPNSESKHDRPFTCIGLTFSHVVFDGMGIASVVHALEAESLGRPWSVSPAPLVPGHNANALETTLDRIENAKGTGHGSDESPASAREVEYHSVSVLGPWFILCRIMWHIWQSIWHRTQSRTILLAPAVCERLVEDTREAAALHGMGDVRLSTGDVLAAFLLKASLIIFITSPPNTVDVNANND</sequence>
<accession>A0A409WQC6</accession>
<evidence type="ECO:0000313" key="2">
    <source>
        <dbReference type="Proteomes" id="UP000284706"/>
    </source>
</evidence>